<sequence length="45" mass="4727">MLQSQGGGNGVGCLSLDLFDLIQVCMEFILNPSGSTLIASVDRIN</sequence>
<evidence type="ECO:0000313" key="3">
    <source>
        <dbReference type="Proteomes" id="UP000012960"/>
    </source>
</evidence>
<organism evidence="2 3">
    <name type="scientific">Musa acuminata subsp. malaccensis</name>
    <name type="common">Wild banana</name>
    <name type="synonym">Musa malaccensis</name>
    <dbReference type="NCBI Taxonomy" id="214687"/>
    <lineage>
        <taxon>Eukaryota</taxon>
        <taxon>Viridiplantae</taxon>
        <taxon>Streptophyta</taxon>
        <taxon>Embryophyta</taxon>
        <taxon>Tracheophyta</taxon>
        <taxon>Spermatophyta</taxon>
        <taxon>Magnoliopsida</taxon>
        <taxon>Liliopsida</taxon>
        <taxon>Zingiberales</taxon>
        <taxon>Musaceae</taxon>
        <taxon>Musa</taxon>
    </lineage>
</organism>
<accession>A0A804KVK5</accession>
<protein>
    <submittedName>
        <fullName evidence="1">(wild Malaysian banana) hypothetical protein</fullName>
    </submittedName>
</protein>
<dbReference type="Gramene" id="Ma10_t12860.1">
    <property type="protein sequence ID" value="Ma10_p12860.1"/>
    <property type="gene ID" value="Ma10_g12860"/>
</dbReference>
<keyword evidence="3" id="KW-1185">Reference proteome</keyword>
<gene>
    <name evidence="1" type="ORF">GSMUA_315820.1</name>
</gene>
<dbReference type="Proteomes" id="UP000012960">
    <property type="component" value="Unplaced"/>
</dbReference>
<dbReference type="EMBL" id="HG996476">
    <property type="protein sequence ID" value="CAG1853356.1"/>
    <property type="molecule type" value="Genomic_DNA"/>
</dbReference>
<name>A0A804KVK5_MUSAM</name>
<evidence type="ECO:0000313" key="2">
    <source>
        <dbReference type="EnsemblPlants" id="Ma10_p12860.1"/>
    </source>
</evidence>
<dbReference type="EnsemblPlants" id="Ma10_t12860.1">
    <property type="protein sequence ID" value="Ma10_p12860.1"/>
    <property type="gene ID" value="Ma10_g12860"/>
</dbReference>
<proteinExistence type="predicted"/>
<reference evidence="1" key="1">
    <citation type="submission" date="2021-03" db="EMBL/GenBank/DDBJ databases">
        <authorList>
            <consortium name="Genoscope - CEA"/>
            <person name="William W."/>
        </authorList>
    </citation>
    <scope>NUCLEOTIDE SEQUENCE</scope>
    <source>
        <strain evidence="1">Doubled-haploid Pahang</strain>
    </source>
</reference>
<evidence type="ECO:0000313" key="1">
    <source>
        <dbReference type="EMBL" id="CAG1853356.1"/>
    </source>
</evidence>
<dbReference type="InParanoid" id="A0A804KVK5"/>
<dbReference type="AlphaFoldDB" id="A0A804KVK5"/>
<reference evidence="2" key="2">
    <citation type="submission" date="2021-05" db="UniProtKB">
        <authorList>
            <consortium name="EnsemblPlants"/>
        </authorList>
    </citation>
    <scope>IDENTIFICATION</scope>
    <source>
        <strain evidence="2">subsp. malaccensis</strain>
    </source>
</reference>